<dbReference type="PANTHER" id="PTHR37298:SF1">
    <property type="entry name" value="UPF0111 PROTEIN YKAA"/>
    <property type="match status" value="1"/>
</dbReference>
<dbReference type="EMBL" id="CP035281">
    <property type="protein sequence ID" value="QAT42904.1"/>
    <property type="molecule type" value="Genomic_DNA"/>
</dbReference>
<dbReference type="KEGG" id="amij:EQM06_06460"/>
<dbReference type="OrthoDB" id="9797568at2"/>
<dbReference type="InterPro" id="IPR038078">
    <property type="entry name" value="PhoU-like_sf"/>
</dbReference>
<evidence type="ECO:0000256" key="1">
    <source>
        <dbReference type="ARBA" id="ARBA00008591"/>
    </source>
</evidence>
<dbReference type="Pfam" id="PF01865">
    <property type="entry name" value="PhoU_div"/>
    <property type="match status" value="1"/>
</dbReference>
<dbReference type="InterPro" id="IPR018445">
    <property type="entry name" value="Put_Phosphate_transp_reg"/>
</dbReference>
<dbReference type="PANTHER" id="PTHR37298">
    <property type="entry name" value="UPF0111 PROTEIN YKAA"/>
    <property type="match status" value="1"/>
</dbReference>
<evidence type="ECO:0000313" key="3">
    <source>
        <dbReference type="Proteomes" id="UP000287601"/>
    </source>
</evidence>
<dbReference type="Gene3D" id="1.20.58.220">
    <property type="entry name" value="Phosphate transport system protein phou homolog 2, domain 2"/>
    <property type="match status" value="1"/>
</dbReference>
<organism evidence="2 3">
    <name type="scientific">Aminipila luticellarii</name>
    <dbReference type="NCBI Taxonomy" id="2507160"/>
    <lineage>
        <taxon>Bacteria</taxon>
        <taxon>Bacillati</taxon>
        <taxon>Bacillota</taxon>
        <taxon>Clostridia</taxon>
        <taxon>Peptostreptococcales</taxon>
        <taxon>Anaerovoracaceae</taxon>
        <taxon>Aminipila</taxon>
    </lineage>
</organism>
<comment type="similarity">
    <text evidence="1">Belongs to the UPF0111 family.</text>
</comment>
<dbReference type="AlphaFoldDB" id="A0A410PVF9"/>
<gene>
    <name evidence="2" type="ORF">EQM06_06460</name>
</gene>
<reference evidence="2 3" key="1">
    <citation type="submission" date="2019-01" db="EMBL/GenBank/DDBJ databases">
        <title>Draft genomes of a novel of Aminipila strains.</title>
        <authorList>
            <person name="Ma S."/>
        </authorList>
    </citation>
    <scope>NUCLEOTIDE SEQUENCE [LARGE SCALE GENOMIC DNA]</scope>
    <source>
        <strain evidence="3">JN-39</strain>
    </source>
</reference>
<evidence type="ECO:0000313" key="2">
    <source>
        <dbReference type="EMBL" id="QAT42904.1"/>
    </source>
</evidence>
<dbReference type="Proteomes" id="UP000287601">
    <property type="component" value="Chromosome"/>
</dbReference>
<sequence length="225" mass="26282">MLIYWQQILMNENEREDAMLSAKKKEDIFYSLFIEYADKIVKAGEAFVDLVKNYEEVEDKVAAIKVLETECDMEAHKILKALNGSFVTPFDREDIYSVTREMDDIVDSLEEVANRFLVFNVHAVKPEAVSMADLIMQSIRELHVLFKHLSEMKKNQIVRDQIIEVNRIENEGDVIYRKALSKLFREEKDPIELIKWKHLFEELEASLDSCENVANILEGVVMKYV</sequence>
<proteinExistence type="inferred from homology"/>
<dbReference type="InterPro" id="IPR052912">
    <property type="entry name" value="UPF0111_domain"/>
</dbReference>
<protein>
    <submittedName>
        <fullName evidence="2">DUF47 domain-containing protein</fullName>
    </submittedName>
</protein>
<keyword evidence="3" id="KW-1185">Reference proteome</keyword>
<accession>A0A410PVF9</accession>
<name>A0A410PVF9_9FIRM</name>